<dbReference type="Pfam" id="PF00583">
    <property type="entry name" value="Acetyltransf_1"/>
    <property type="match status" value="1"/>
</dbReference>
<dbReference type="RefSeq" id="WP_091566125.1">
    <property type="nucleotide sequence ID" value="NZ_FMZA01000002.1"/>
</dbReference>
<protein>
    <submittedName>
        <fullName evidence="2">Acetyltransferase (GNAT) family protein</fullName>
    </submittedName>
</protein>
<keyword evidence="2" id="KW-0808">Transferase</keyword>
<dbReference type="OrthoDB" id="9799092at2"/>
<dbReference type="STRING" id="1236220.SAMN04488112_102143"/>
<keyword evidence="3" id="KW-1185">Reference proteome</keyword>
<dbReference type="Gene3D" id="3.40.630.30">
    <property type="match status" value="1"/>
</dbReference>
<evidence type="ECO:0000313" key="3">
    <source>
        <dbReference type="Proteomes" id="UP000199387"/>
    </source>
</evidence>
<dbReference type="InterPro" id="IPR016181">
    <property type="entry name" value="Acyl_CoA_acyltransferase"/>
</dbReference>
<dbReference type="PROSITE" id="PS51186">
    <property type="entry name" value="GNAT"/>
    <property type="match status" value="1"/>
</dbReference>
<organism evidence="2 3">
    <name type="scientific">Melghirimyces thermohalophilus</name>
    <dbReference type="NCBI Taxonomy" id="1236220"/>
    <lineage>
        <taxon>Bacteria</taxon>
        <taxon>Bacillati</taxon>
        <taxon>Bacillota</taxon>
        <taxon>Bacilli</taxon>
        <taxon>Bacillales</taxon>
        <taxon>Thermoactinomycetaceae</taxon>
        <taxon>Melghirimyces</taxon>
    </lineage>
</organism>
<dbReference type="GO" id="GO:0016747">
    <property type="term" value="F:acyltransferase activity, transferring groups other than amino-acyl groups"/>
    <property type="evidence" value="ECO:0007669"/>
    <property type="project" value="InterPro"/>
</dbReference>
<accession>A0A1G6IB12</accession>
<dbReference type="SUPFAM" id="SSF55729">
    <property type="entry name" value="Acyl-CoA N-acyltransferases (Nat)"/>
    <property type="match status" value="1"/>
</dbReference>
<sequence length="212" mass="24315">MFTVIKADQLGRDTRVQMSRIFAEGYTQWLDYFSKDKNKIARAFAHMFVLDQFYIAVTGNKVAGMVACTDGITPSVKLNKKELRKHLGFFKGSIAGFILKKEFETPLENPSPDKCSIDFVGTAPEFKGQGVASLIIRHILENTPYKKYLIEEVADTNIPAMRLYEKMGFQEYKRKPFSQKRAKKIGINSLVSFRYVKQSIDSFKKDENLRSE</sequence>
<feature type="domain" description="N-acetyltransferase" evidence="1">
    <location>
        <begin position="5"/>
        <end position="197"/>
    </location>
</feature>
<gene>
    <name evidence="2" type="ORF">SAMN04488112_102143</name>
</gene>
<name>A0A1G6IB12_9BACL</name>
<dbReference type="AlphaFoldDB" id="A0A1G6IB12"/>
<dbReference type="InterPro" id="IPR000182">
    <property type="entry name" value="GNAT_dom"/>
</dbReference>
<evidence type="ECO:0000313" key="2">
    <source>
        <dbReference type="EMBL" id="SDC03583.1"/>
    </source>
</evidence>
<proteinExistence type="predicted"/>
<dbReference type="Proteomes" id="UP000199387">
    <property type="component" value="Unassembled WGS sequence"/>
</dbReference>
<evidence type="ECO:0000259" key="1">
    <source>
        <dbReference type="PROSITE" id="PS51186"/>
    </source>
</evidence>
<reference evidence="2 3" key="1">
    <citation type="submission" date="2016-10" db="EMBL/GenBank/DDBJ databases">
        <authorList>
            <person name="de Groot N.N."/>
        </authorList>
    </citation>
    <scope>NUCLEOTIDE SEQUENCE [LARGE SCALE GENOMIC DNA]</scope>
    <source>
        <strain evidence="2 3">DSM 45514</strain>
    </source>
</reference>
<dbReference type="EMBL" id="FMZA01000002">
    <property type="protein sequence ID" value="SDC03583.1"/>
    <property type="molecule type" value="Genomic_DNA"/>
</dbReference>
<dbReference type="CDD" id="cd04301">
    <property type="entry name" value="NAT_SF"/>
    <property type="match status" value="1"/>
</dbReference>